<dbReference type="InterPro" id="IPR001466">
    <property type="entry name" value="Beta-lactam-related"/>
</dbReference>
<keyword evidence="4" id="KW-1185">Reference proteome</keyword>
<keyword evidence="3" id="KW-0378">Hydrolase</keyword>
<comment type="caution">
    <text evidence="3">The sequence shown here is derived from an EMBL/GenBank/DDBJ whole genome shotgun (WGS) entry which is preliminary data.</text>
</comment>
<dbReference type="STRING" id="1260918.AWC06_13700"/>
<dbReference type="PANTHER" id="PTHR46825:SF7">
    <property type="entry name" value="D-ALANYL-D-ALANINE CARBOXYPEPTIDASE"/>
    <property type="match status" value="1"/>
</dbReference>
<protein>
    <submittedName>
        <fullName evidence="3">Serine hydrolase</fullName>
    </submittedName>
</protein>
<evidence type="ECO:0000259" key="1">
    <source>
        <dbReference type="Pfam" id="PF00144"/>
    </source>
</evidence>
<dbReference type="InterPro" id="IPR056008">
    <property type="entry name" value="DUF7586"/>
</dbReference>
<proteinExistence type="predicted"/>
<dbReference type="RefSeq" id="WP_085196712.1">
    <property type="nucleotide sequence ID" value="NZ_JACKVI010000007.1"/>
</dbReference>
<dbReference type="GO" id="GO:0016787">
    <property type="term" value="F:hydrolase activity"/>
    <property type="evidence" value="ECO:0007669"/>
    <property type="project" value="UniProtKB-KW"/>
</dbReference>
<dbReference type="InterPro" id="IPR050491">
    <property type="entry name" value="AmpC-like"/>
</dbReference>
<dbReference type="AlphaFoldDB" id="A0A1X1UW07"/>
<dbReference type="Pfam" id="PF24491">
    <property type="entry name" value="DUF7586"/>
    <property type="match status" value="1"/>
</dbReference>
<dbReference type="EMBL" id="LQOW01000017">
    <property type="protein sequence ID" value="ORV61004.1"/>
    <property type="molecule type" value="Genomic_DNA"/>
</dbReference>
<dbReference type="Pfam" id="PF00144">
    <property type="entry name" value="Beta-lactamase"/>
    <property type="match status" value="1"/>
</dbReference>
<dbReference type="Proteomes" id="UP000194000">
    <property type="component" value="Unassembled WGS sequence"/>
</dbReference>
<evidence type="ECO:0000259" key="2">
    <source>
        <dbReference type="Pfam" id="PF24491"/>
    </source>
</evidence>
<dbReference type="InterPro" id="IPR012338">
    <property type="entry name" value="Beta-lactam/transpept-like"/>
</dbReference>
<dbReference type="Gene3D" id="3.40.710.10">
    <property type="entry name" value="DD-peptidase/beta-lactamase superfamily"/>
    <property type="match status" value="1"/>
</dbReference>
<name>A0A1X1UW07_9MYCO</name>
<dbReference type="SUPFAM" id="SSF56601">
    <property type="entry name" value="beta-lactamase/transpeptidase-like"/>
    <property type="match status" value="1"/>
</dbReference>
<reference evidence="3 4" key="1">
    <citation type="submission" date="2016-01" db="EMBL/GenBank/DDBJ databases">
        <title>The new phylogeny of the genus Mycobacterium.</title>
        <authorList>
            <person name="Tarcisio F."/>
            <person name="Conor M."/>
            <person name="Antonella G."/>
            <person name="Elisabetta G."/>
            <person name="Giulia F.S."/>
            <person name="Sara T."/>
            <person name="Anna F."/>
            <person name="Clotilde B."/>
            <person name="Roberto B."/>
            <person name="Veronica D.S."/>
            <person name="Fabio R."/>
            <person name="Monica P."/>
            <person name="Olivier J."/>
            <person name="Enrico T."/>
            <person name="Nicola S."/>
        </authorList>
    </citation>
    <scope>NUCLEOTIDE SEQUENCE [LARGE SCALE GENOMIC DNA]</scope>
    <source>
        <strain evidence="3 4">DSM 45731</strain>
    </source>
</reference>
<dbReference type="OrthoDB" id="3174977at2"/>
<dbReference type="PANTHER" id="PTHR46825">
    <property type="entry name" value="D-ALANYL-D-ALANINE-CARBOXYPEPTIDASE/ENDOPEPTIDASE AMPH"/>
    <property type="match status" value="1"/>
</dbReference>
<gene>
    <name evidence="3" type="ORF">AWC06_13700</name>
</gene>
<sequence>MIPLLDTTTRSLRRIALGKQREARVPGLYAAVCRGGELVWGDGIGVADLDGDHAPGPDDQFLIGSITKTLTAVMVMQLRDEGRLTLDDLLGDHVPEVSHPITIRQCLAHVSGMAREPLGEVWETLEHPDSEVLRRDFDRVERILRPHERWHYSNVVYAMLGQLVGELDGRPWKDSLRTRLLEPLQLRRTTVGFDDGPRATGYYVAPYDDVPRVEPVMDLKAMAPAGGLASAASDLTRWSAFVADPPAELLSPDTMEEMCQPQILLNAEVWTGAMGLGFFLMRSATNRTWVGHTGGMPGYITGVFTHRESGTGGIALMNATVTPAPSTLAIELADHVVEHDPVEDRPWRAGTEVPEELRGILGRWFSEGHPFVFVVEQGRLKAHIDVPMAADLPPSVFEKISDDVYRTVSGRERGEQLRVTRAADGTVTKLNWATYLFTREPTTFGERVNSPKKGTP</sequence>
<feature type="domain" description="Beta-lactamase-related" evidence="1">
    <location>
        <begin position="20"/>
        <end position="332"/>
    </location>
</feature>
<feature type="domain" description="DUF7586" evidence="2">
    <location>
        <begin position="353"/>
        <end position="439"/>
    </location>
</feature>
<evidence type="ECO:0000313" key="4">
    <source>
        <dbReference type="Proteomes" id="UP000194000"/>
    </source>
</evidence>
<accession>A0A1X1UW07</accession>
<organism evidence="3 4">
    <name type="scientific">Mycobacterium fragae</name>
    <dbReference type="NCBI Taxonomy" id="1260918"/>
    <lineage>
        <taxon>Bacteria</taxon>
        <taxon>Bacillati</taxon>
        <taxon>Actinomycetota</taxon>
        <taxon>Actinomycetes</taxon>
        <taxon>Mycobacteriales</taxon>
        <taxon>Mycobacteriaceae</taxon>
        <taxon>Mycobacterium</taxon>
    </lineage>
</organism>
<evidence type="ECO:0000313" key="3">
    <source>
        <dbReference type="EMBL" id="ORV61004.1"/>
    </source>
</evidence>